<dbReference type="PATRIC" id="fig|189381.10.peg.30"/>
<comment type="similarity">
    <text evidence="1">Belongs to the EsaB family.</text>
</comment>
<dbReference type="AlphaFoldDB" id="A0A0J5Y4X2"/>
<dbReference type="OrthoDB" id="2437963at2"/>
<proteinExistence type="inferred from homology"/>
<dbReference type="RefSeq" id="WP_048004743.1">
    <property type="nucleotide sequence ID" value="NZ_CP047095.1"/>
</dbReference>
<accession>A0A0J5Y4X2</accession>
<dbReference type="Proteomes" id="UP000076510">
    <property type="component" value="Unassembled WGS sequence"/>
</dbReference>
<evidence type="ECO:0000313" key="2">
    <source>
        <dbReference type="EMBL" id="KZE48950.1"/>
    </source>
</evidence>
<dbReference type="InterPro" id="IPR024962">
    <property type="entry name" value="YukD-like"/>
</dbReference>
<protein>
    <submittedName>
        <fullName evidence="2">Ubiquitin</fullName>
    </submittedName>
</protein>
<dbReference type="Pfam" id="PF08817">
    <property type="entry name" value="YukD"/>
    <property type="match status" value="1"/>
</dbReference>
<organism evidence="2 3">
    <name type="scientific">Rossellomorea marisflavi</name>
    <dbReference type="NCBI Taxonomy" id="189381"/>
    <lineage>
        <taxon>Bacteria</taxon>
        <taxon>Bacillati</taxon>
        <taxon>Bacillota</taxon>
        <taxon>Bacilli</taxon>
        <taxon>Bacillales</taxon>
        <taxon>Bacillaceae</taxon>
        <taxon>Rossellomorea</taxon>
    </lineage>
</organism>
<comment type="caution">
    <text evidence="2">The sequence shown here is derived from an EMBL/GenBank/DDBJ whole genome shotgun (WGS) entry which is preliminary data.</text>
</comment>
<dbReference type="Gene3D" id="3.10.20.90">
    <property type="entry name" value="Phosphatidylinositol 3-kinase Catalytic Subunit, Chain A, domain 1"/>
    <property type="match status" value="1"/>
</dbReference>
<dbReference type="PIRSF" id="PIRSF037793">
    <property type="entry name" value="DUF_ubiquitin-like_YukD"/>
    <property type="match status" value="1"/>
</dbReference>
<reference evidence="3" key="1">
    <citation type="submission" date="2016-01" db="EMBL/GenBank/DDBJ databases">
        <title>Whole genome sequencing of Bhargavaea cecembensis T14.</title>
        <authorList>
            <person name="Hong K.W."/>
        </authorList>
    </citation>
    <scope>NUCLEOTIDE SEQUENCE [LARGE SCALE GENOMIC DNA]</scope>
    <source>
        <strain evidence="3">M19</strain>
    </source>
</reference>
<name>A0A0J5Y4X2_9BACI</name>
<sequence length="80" mass="9388">MYIEITVDLNRYQKGKVIDLRLSNYHTVKKLIDLVWQSQKLTSEPREGYWIRIANKDRVISGNARLNEAEILSGDRVEIL</sequence>
<gene>
    <name evidence="2" type="ORF">AV649_18775</name>
</gene>
<dbReference type="InterPro" id="IPR014921">
    <property type="entry name" value="EsaB"/>
</dbReference>
<dbReference type="EMBL" id="LQQY01000015">
    <property type="protein sequence ID" value="KZE48950.1"/>
    <property type="molecule type" value="Genomic_DNA"/>
</dbReference>
<evidence type="ECO:0000313" key="3">
    <source>
        <dbReference type="Proteomes" id="UP000076510"/>
    </source>
</evidence>
<evidence type="ECO:0000256" key="1">
    <source>
        <dbReference type="PIRNR" id="PIRNR037793"/>
    </source>
</evidence>